<dbReference type="Proteomes" id="UP000259030">
    <property type="component" value="Chromosome"/>
</dbReference>
<dbReference type="AlphaFoldDB" id="A0A221SUN8"/>
<feature type="region of interest" description="Disordered" evidence="1">
    <location>
        <begin position="398"/>
        <end position="419"/>
    </location>
</feature>
<dbReference type="KEGG" id="dfc:DFI_04420"/>
<keyword evidence="4" id="KW-1185">Reference proteome</keyword>
<keyword evidence="2" id="KW-1133">Transmembrane helix</keyword>
<dbReference type="Gene3D" id="1.25.10.10">
    <property type="entry name" value="Leucine-rich Repeat Variant"/>
    <property type="match status" value="1"/>
</dbReference>
<evidence type="ECO:0000313" key="4">
    <source>
        <dbReference type="Proteomes" id="UP000259030"/>
    </source>
</evidence>
<evidence type="ECO:0008006" key="5">
    <source>
        <dbReference type="Google" id="ProtNLM"/>
    </source>
</evidence>
<evidence type="ECO:0000256" key="2">
    <source>
        <dbReference type="SAM" id="Phobius"/>
    </source>
</evidence>
<feature type="transmembrane region" description="Helical" evidence="2">
    <location>
        <begin position="44"/>
        <end position="68"/>
    </location>
</feature>
<dbReference type="EMBL" id="CP021081">
    <property type="protein sequence ID" value="ASN80352.1"/>
    <property type="molecule type" value="Genomic_DNA"/>
</dbReference>
<name>A0A221SUN8_9DEIO</name>
<accession>A0A221SUN8</accession>
<protein>
    <recommendedName>
        <fullName evidence="5">HEAT repeat domain-containing protein</fullName>
    </recommendedName>
</protein>
<dbReference type="InterPro" id="IPR016024">
    <property type="entry name" value="ARM-type_fold"/>
</dbReference>
<proteinExistence type="predicted"/>
<feature type="transmembrane region" description="Helical" evidence="2">
    <location>
        <begin position="12"/>
        <end position="32"/>
    </location>
</feature>
<dbReference type="STRING" id="317577.GCA_000419625_00255"/>
<dbReference type="RefSeq" id="WP_027462086.1">
    <property type="nucleotide sequence ID" value="NZ_CP021081.1"/>
</dbReference>
<dbReference type="SUPFAM" id="SSF48371">
    <property type="entry name" value="ARM repeat"/>
    <property type="match status" value="1"/>
</dbReference>
<organism evidence="3 4">
    <name type="scientific">Deinococcus ficus</name>
    <dbReference type="NCBI Taxonomy" id="317577"/>
    <lineage>
        <taxon>Bacteria</taxon>
        <taxon>Thermotogati</taxon>
        <taxon>Deinococcota</taxon>
        <taxon>Deinococci</taxon>
        <taxon>Deinococcales</taxon>
        <taxon>Deinococcaceae</taxon>
        <taxon>Deinococcus</taxon>
    </lineage>
</organism>
<sequence>MTSTRSLLRFGVLSLTVSVTLSLLIVVTGVVLMVDHWTPLGDRAWAAVTFAALAAGLACVVLAGLQFVQLAASLRAARRIAAAEARWTEDLLAWAYADVPLPCPLNRVGAEVLLKLRDSLRGSVSDRLRDLYAETGWLTEDLRRLALPRLPIVARAQAIERLALLRHPLALKALDRELGHPHPEVRALALLALSRSVGRLSLSRREGLVQSLALHEAITRGSFSFGQVQEALSLLDDAGLLLCRDLLAGENDRLKVCTLEVLARRHAADLHGEVVPLLSSPNAEVRSAALKVLHLSGLVPLAAGEAIRALLRDPAPFVQLNAVLASAHLNPPPLEDLWTLLGAPDWWVRRAAARVLLAQPDGRTRLMQAQSGHPDRYARDMARDTLAGSVPGPLLPAPATPAALLRPPEQALVGLPERP</sequence>
<evidence type="ECO:0000313" key="3">
    <source>
        <dbReference type="EMBL" id="ASN80352.1"/>
    </source>
</evidence>
<dbReference type="InterPro" id="IPR011989">
    <property type="entry name" value="ARM-like"/>
</dbReference>
<gene>
    <name evidence="3" type="ORF">DFI_04420</name>
</gene>
<evidence type="ECO:0000256" key="1">
    <source>
        <dbReference type="SAM" id="MobiDB-lite"/>
    </source>
</evidence>
<keyword evidence="2" id="KW-0812">Transmembrane</keyword>
<dbReference type="Pfam" id="PF13646">
    <property type="entry name" value="HEAT_2"/>
    <property type="match status" value="1"/>
</dbReference>
<reference evidence="3 4" key="1">
    <citation type="submission" date="2017-05" db="EMBL/GenBank/DDBJ databases">
        <title>The complete genome sequence of Deinococcus ficus isolated from the rhizosphere of the Ficus religiosa L. in Taiwan.</title>
        <authorList>
            <person name="Wu K.-M."/>
            <person name="Liao T.-L."/>
            <person name="Liu Y.-M."/>
            <person name="Young C.-C."/>
            <person name="Tsai S.-F."/>
        </authorList>
    </citation>
    <scope>NUCLEOTIDE SEQUENCE [LARGE SCALE GENOMIC DNA]</scope>
    <source>
        <strain evidence="3 4">CC-FR2-10</strain>
    </source>
</reference>
<keyword evidence="2" id="KW-0472">Membrane</keyword>